<comment type="caution">
    <text evidence="1">The sequence shown here is derived from an EMBL/GenBank/DDBJ whole genome shotgun (WGS) entry which is preliminary data.</text>
</comment>
<protein>
    <submittedName>
        <fullName evidence="1">Uncharacterized protein</fullName>
    </submittedName>
</protein>
<evidence type="ECO:0000313" key="2">
    <source>
        <dbReference type="Proteomes" id="UP000297966"/>
    </source>
</evidence>
<keyword evidence="2" id="KW-1185">Reference proteome</keyword>
<dbReference type="EMBL" id="SPQT01000047">
    <property type="protein sequence ID" value="TFV37867.1"/>
    <property type="molecule type" value="Genomic_DNA"/>
</dbReference>
<evidence type="ECO:0000313" key="1">
    <source>
        <dbReference type="EMBL" id="TFV37867.1"/>
    </source>
</evidence>
<organism evidence="1 2">
    <name type="scientific">Bradyrhizobium niftali</name>
    <dbReference type="NCBI Taxonomy" id="2560055"/>
    <lineage>
        <taxon>Bacteria</taxon>
        <taxon>Pseudomonadati</taxon>
        <taxon>Pseudomonadota</taxon>
        <taxon>Alphaproteobacteria</taxon>
        <taxon>Hyphomicrobiales</taxon>
        <taxon>Nitrobacteraceae</taxon>
        <taxon>Bradyrhizobium</taxon>
    </lineage>
</organism>
<dbReference type="RefSeq" id="WP_135179282.1">
    <property type="nucleotide sequence ID" value="NZ_SPQT01000047.1"/>
</dbReference>
<sequence>MTTARPFRGVIEEGLADELAMLFEAWLVPFELNVLRACASGRCRTHHEARILGGLSILRDAALAVSEVLGRSAALRSKSAACCGNAPLLRARERQ</sequence>
<accession>A0A4Y9L5B1</accession>
<proteinExistence type="predicted"/>
<name>A0A4Y9L5B1_9BRAD</name>
<reference evidence="1 2" key="1">
    <citation type="submission" date="2019-03" db="EMBL/GenBank/DDBJ databases">
        <title>Bradyrhizobium diversity isolated from nodules of Chamaecrista fasciculata.</title>
        <authorList>
            <person name="Klepa M.S."/>
            <person name="Urquiaga M.O."/>
            <person name="Hungria M."/>
            <person name="Delamuta J.R."/>
        </authorList>
    </citation>
    <scope>NUCLEOTIDE SEQUENCE [LARGE SCALE GENOMIC DNA]</scope>
    <source>
        <strain evidence="1 2">CNPSo 3448</strain>
    </source>
</reference>
<dbReference type="AlphaFoldDB" id="A0A4Y9L5B1"/>
<dbReference type="Proteomes" id="UP000297966">
    <property type="component" value="Unassembled WGS sequence"/>
</dbReference>
<gene>
    <name evidence="1" type="ORF">E4K65_43235</name>
</gene>